<evidence type="ECO:0000256" key="1">
    <source>
        <dbReference type="SAM" id="SignalP"/>
    </source>
</evidence>
<feature type="signal peptide" evidence="1">
    <location>
        <begin position="1"/>
        <end position="24"/>
    </location>
</feature>
<organism evidence="3">
    <name type="scientific">Oikopleura dioica</name>
    <name type="common">Tunicate</name>
    <dbReference type="NCBI Taxonomy" id="34765"/>
    <lineage>
        <taxon>Eukaryota</taxon>
        <taxon>Metazoa</taxon>
        <taxon>Chordata</taxon>
        <taxon>Tunicata</taxon>
        <taxon>Appendicularia</taxon>
        <taxon>Copelata</taxon>
        <taxon>Oikopleuridae</taxon>
        <taxon>Oikopleura</taxon>
    </lineage>
</organism>
<accession>E4XJS6</accession>
<dbReference type="InterPro" id="IPR016090">
    <property type="entry name" value="PLA2-like_dom"/>
</dbReference>
<dbReference type="Gene3D" id="1.20.90.10">
    <property type="entry name" value="Phospholipase A2 domain"/>
    <property type="match status" value="1"/>
</dbReference>
<feature type="domain" description="Phospholipase A2-like central" evidence="2">
    <location>
        <begin position="64"/>
        <end position="200"/>
    </location>
</feature>
<dbReference type="GO" id="GO:0006644">
    <property type="term" value="P:phospholipid metabolic process"/>
    <property type="evidence" value="ECO:0007669"/>
    <property type="project" value="InterPro"/>
</dbReference>
<keyword evidence="4" id="KW-1185">Reference proteome</keyword>
<dbReference type="EMBL" id="FN653062">
    <property type="protein sequence ID" value="CBY24712.1"/>
    <property type="molecule type" value="Genomic_DNA"/>
</dbReference>
<gene>
    <name evidence="3" type="ORF">GSOID_T00012881001</name>
</gene>
<feature type="chain" id="PRO_5003192988" description="Phospholipase A2-like central domain-containing protein" evidence="1">
    <location>
        <begin position="25"/>
        <end position="258"/>
    </location>
</feature>
<dbReference type="SMART" id="SM00085">
    <property type="entry name" value="PA2c"/>
    <property type="match status" value="1"/>
</dbReference>
<dbReference type="OrthoDB" id="10314938at2759"/>
<sequence length="258" mass="28684">MKLFALLAANIAVIAQDATDTVAADDVCYSNGEEVACNGLARAGRGNAADDGDRIMGTERRYVDLKEISKKIWKLNGNVGKDRFDERKFWAYGCHCYLLGDRPLSEMGQGAPKDGLDNKCKAYKDCQKCVREKHGNECIGEFKKYTWKYAGRRGVFESQDSEGSCERELFECDLQFAKDSLTAKDTFNEEYHAFWSTLPNGFDNRDPDNCPSNGGIPVEHQCCGGYDRAYHWIGLNKNQCCSASDGLSGIVKPADQSC</sequence>
<dbReference type="InterPro" id="IPR036444">
    <property type="entry name" value="PLipase_A2_dom_sf"/>
</dbReference>
<evidence type="ECO:0000313" key="4">
    <source>
        <dbReference type="Proteomes" id="UP000001307"/>
    </source>
</evidence>
<dbReference type="Proteomes" id="UP000001307">
    <property type="component" value="Unassembled WGS sequence"/>
</dbReference>
<keyword evidence="1" id="KW-0732">Signal</keyword>
<evidence type="ECO:0000259" key="2">
    <source>
        <dbReference type="SMART" id="SM00085"/>
    </source>
</evidence>
<protein>
    <recommendedName>
        <fullName evidence="2">Phospholipase A2-like central domain-containing protein</fullName>
    </recommendedName>
</protein>
<proteinExistence type="predicted"/>
<dbReference type="GO" id="GO:0004623">
    <property type="term" value="F:phospholipase A2 activity"/>
    <property type="evidence" value="ECO:0007669"/>
    <property type="project" value="InterPro"/>
</dbReference>
<dbReference type="GO" id="GO:0050482">
    <property type="term" value="P:arachidonate secretion"/>
    <property type="evidence" value="ECO:0007669"/>
    <property type="project" value="InterPro"/>
</dbReference>
<name>E4XJS6_OIKDI</name>
<reference evidence="3" key="1">
    <citation type="journal article" date="2010" name="Science">
        <title>Plasticity of animal genome architecture unmasked by rapid evolution of a pelagic tunicate.</title>
        <authorList>
            <person name="Denoeud F."/>
            <person name="Henriet S."/>
            <person name="Mungpakdee S."/>
            <person name="Aury J.M."/>
            <person name="Da Silva C."/>
            <person name="Brinkmann H."/>
            <person name="Mikhaleva J."/>
            <person name="Olsen L.C."/>
            <person name="Jubin C."/>
            <person name="Canestro C."/>
            <person name="Bouquet J.M."/>
            <person name="Danks G."/>
            <person name="Poulain J."/>
            <person name="Campsteijn C."/>
            <person name="Adamski M."/>
            <person name="Cross I."/>
            <person name="Yadetie F."/>
            <person name="Muffato M."/>
            <person name="Louis A."/>
            <person name="Butcher S."/>
            <person name="Tsagkogeorga G."/>
            <person name="Konrad A."/>
            <person name="Singh S."/>
            <person name="Jensen M.F."/>
            <person name="Cong E.H."/>
            <person name="Eikeseth-Otteraa H."/>
            <person name="Noel B."/>
            <person name="Anthouard V."/>
            <person name="Porcel B.M."/>
            <person name="Kachouri-Lafond R."/>
            <person name="Nishino A."/>
            <person name="Ugolini M."/>
            <person name="Chourrout P."/>
            <person name="Nishida H."/>
            <person name="Aasland R."/>
            <person name="Huzurbazar S."/>
            <person name="Westhof E."/>
            <person name="Delsuc F."/>
            <person name="Lehrach H."/>
            <person name="Reinhardt R."/>
            <person name="Weissenbach J."/>
            <person name="Roy S.W."/>
            <person name="Artiguenave F."/>
            <person name="Postlethwait J.H."/>
            <person name="Manak J.R."/>
            <person name="Thompson E.M."/>
            <person name="Jaillon O."/>
            <person name="Du Pasquier L."/>
            <person name="Boudinot P."/>
            <person name="Liberles D.A."/>
            <person name="Volff J.N."/>
            <person name="Philippe H."/>
            <person name="Lenhard B."/>
            <person name="Roest Crollius H."/>
            <person name="Wincker P."/>
            <person name="Chourrout D."/>
        </authorList>
    </citation>
    <scope>NUCLEOTIDE SEQUENCE [LARGE SCALE GENOMIC DNA]</scope>
</reference>
<dbReference type="AlphaFoldDB" id="E4XJS6"/>
<evidence type="ECO:0000313" key="3">
    <source>
        <dbReference type="EMBL" id="CBY24712.1"/>
    </source>
</evidence>
<dbReference type="InParanoid" id="E4XJS6"/>
<dbReference type="SUPFAM" id="SSF48619">
    <property type="entry name" value="Phospholipase A2, PLA2"/>
    <property type="match status" value="1"/>
</dbReference>